<dbReference type="GO" id="GO:0017061">
    <property type="term" value="F:S-methyl-5-thioadenosine phosphorylase activity"/>
    <property type="evidence" value="ECO:0007669"/>
    <property type="project" value="InterPro"/>
</dbReference>
<gene>
    <name evidence="4" type="ORF">A2074_03395</name>
</gene>
<dbReference type="EMBL" id="MELI01000089">
    <property type="protein sequence ID" value="OFW32673.1"/>
    <property type="molecule type" value="Genomic_DNA"/>
</dbReference>
<dbReference type="PANTHER" id="PTHR42679:SF2">
    <property type="entry name" value="S-METHYL-5'-THIOADENOSINE PHOSPHORYLASE"/>
    <property type="match status" value="1"/>
</dbReference>
<dbReference type="InterPro" id="IPR000845">
    <property type="entry name" value="Nucleoside_phosphorylase_d"/>
</dbReference>
<dbReference type="SUPFAM" id="SSF53167">
    <property type="entry name" value="Purine and uridine phosphorylases"/>
    <property type="match status" value="1"/>
</dbReference>
<dbReference type="InterPro" id="IPR010044">
    <property type="entry name" value="MTAP"/>
</dbReference>
<proteinExistence type="predicted"/>
<dbReference type="PANTHER" id="PTHR42679">
    <property type="entry name" value="S-METHYL-5'-THIOADENOSINE PHOSPHORYLASE"/>
    <property type="match status" value="1"/>
</dbReference>
<dbReference type="GO" id="GO:0019509">
    <property type="term" value="P:L-methionine salvage from methylthioadenosine"/>
    <property type="evidence" value="ECO:0007669"/>
    <property type="project" value="TreeGrafter"/>
</dbReference>
<protein>
    <submittedName>
        <fullName evidence="4">Phosphorylase</fullName>
    </submittedName>
</protein>
<dbReference type="AlphaFoldDB" id="A0A1F2UPY6"/>
<sequence length="274" mass="29704">MSTQIPAAGFAIIGGSSTFSIKFPAALGEPDIAVLEEGLVFETPFGASPPLTLFKLGDKSVLTCKMHGWRRSATRAAASRQIFWVFREAGVGRILVEGGVGAINHLLNPRDIVLPTDYIDNSMRKAVNIGSDYLLVMRKAICPELHANLAAAATKHAPGRIFERGIYANTDGRHFESPAEVAVLKQWGADVVGQSICPEVYLAREIGACYAGMYLVVNYAEGVVQDWTHEELSDIFYGESEMVGKSLLDALRSTDATAVCECASLRKHTLLKED</sequence>
<evidence type="ECO:0000313" key="4">
    <source>
        <dbReference type="EMBL" id="OFW32673.1"/>
    </source>
</evidence>
<keyword evidence="1" id="KW-0328">Glycosyltransferase</keyword>
<organism evidence="4 5">
    <name type="scientific">Candidatus Aquicultor primus</name>
    <dbReference type="NCBI Taxonomy" id="1797195"/>
    <lineage>
        <taxon>Bacteria</taxon>
        <taxon>Bacillati</taxon>
        <taxon>Actinomycetota</taxon>
        <taxon>Candidatus Aquicultoria</taxon>
        <taxon>Candidatus Aquicultorales</taxon>
        <taxon>Candidatus Aquicultoraceae</taxon>
        <taxon>Candidatus Aquicultor</taxon>
    </lineage>
</organism>
<evidence type="ECO:0000313" key="5">
    <source>
        <dbReference type="Proteomes" id="UP000178086"/>
    </source>
</evidence>
<dbReference type="Gene3D" id="3.40.50.1580">
    <property type="entry name" value="Nucleoside phosphorylase domain"/>
    <property type="match status" value="1"/>
</dbReference>
<comment type="caution">
    <text evidence="4">The sequence shown here is derived from an EMBL/GenBank/DDBJ whole genome shotgun (WGS) entry which is preliminary data.</text>
</comment>
<dbReference type="Proteomes" id="UP000178086">
    <property type="component" value="Unassembled WGS sequence"/>
</dbReference>
<accession>A0A1F2UPY6</accession>
<evidence type="ECO:0000259" key="3">
    <source>
        <dbReference type="Pfam" id="PF01048"/>
    </source>
</evidence>
<dbReference type="GO" id="GO:0009116">
    <property type="term" value="P:nucleoside metabolic process"/>
    <property type="evidence" value="ECO:0007669"/>
    <property type="project" value="InterPro"/>
</dbReference>
<dbReference type="InterPro" id="IPR035994">
    <property type="entry name" value="Nucleoside_phosphorylase_sf"/>
</dbReference>
<name>A0A1F2UPY6_9ACTN</name>
<dbReference type="CDD" id="cd09010">
    <property type="entry name" value="MTAP_SsMTAPII_like_MTIP"/>
    <property type="match status" value="1"/>
</dbReference>
<evidence type="ECO:0000256" key="2">
    <source>
        <dbReference type="ARBA" id="ARBA00022679"/>
    </source>
</evidence>
<keyword evidence="2" id="KW-0808">Transferase</keyword>
<feature type="domain" description="Nucleoside phosphorylase" evidence="3">
    <location>
        <begin position="41"/>
        <end position="244"/>
    </location>
</feature>
<dbReference type="Pfam" id="PF01048">
    <property type="entry name" value="PNP_UDP_1"/>
    <property type="match status" value="1"/>
</dbReference>
<dbReference type="GO" id="GO:0005829">
    <property type="term" value="C:cytosol"/>
    <property type="evidence" value="ECO:0007669"/>
    <property type="project" value="TreeGrafter"/>
</dbReference>
<reference evidence="4 5" key="1">
    <citation type="journal article" date="2016" name="Nat. Commun.">
        <title>Thousands of microbial genomes shed light on interconnected biogeochemical processes in an aquifer system.</title>
        <authorList>
            <person name="Anantharaman K."/>
            <person name="Brown C.T."/>
            <person name="Hug L.A."/>
            <person name="Sharon I."/>
            <person name="Castelle C.J."/>
            <person name="Probst A.J."/>
            <person name="Thomas B.C."/>
            <person name="Singh A."/>
            <person name="Wilkins M.J."/>
            <person name="Karaoz U."/>
            <person name="Brodie E.L."/>
            <person name="Williams K.H."/>
            <person name="Hubbard S.S."/>
            <person name="Banfield J.F."/>
        </authorList>
    </citation>
    <scope>NUCLEOTIDE SEQUENCE [LARGE SCALE GENOMIC DNA]</scope>
</reference>
<evidence type="ECO:0000256" key="1">
    <source>
        <dbReference type="ARBA" id="ARBA00022676"/>
    </source>
</evidence>